<evidence type="ECO:0000313" key="2">
    <source>
        <dbReference type="EMBL" id="MFB9885333.1"/>
    </source>
</evidence>
<accession>A0ABV5Z7S2</accession>
<keyword evidence="3" id="KW-1185">Reference proteome</keyword>
<comment type="caution">
    <text evidence="2">The sequence shown here is derived from an EMBL/GenBank/DDBJ whole genome shotgun (WGS) entry which is preliminary data.</text>
</comment>
<protein>
    <submittedName>
        <fullName evidence="2">Uncharacterized protein</fullName>
    </submittedName>
</protein>
<organism evidence="2 3">
    <name type="scientific">Balneatrix alpica</name>
    <dbReference type="NCBI Taxonomy" id="75684"/>
    <lineage>
        <taxon>Bacteria</taxon>
        <taxon>Pseudomonadati</taxon>
        <taxon>Pseudomonadota</taxon>
        <taxon>Gammaproteobacteria</taxon>
        <taxon>Oceanospirillales</taxon>
        <taxon>Balneatrichaceae</taxon>
        <taxon>Balneatrix</taxon>
    </lineage>
</organism>
<dbReference type="Proteomes" id="UP001589628">
    <property type="component" value="Unassembled WGS sequence"/>
</dbReference>
<sequence length="112" mass="12564">MNNAHLSLQWLAVSTLCLFFLISPALAVPVSCPPAQSITLAEVAAMDYVAYSGKTSRSYTTLFRPTKIQKTHRSGARELVSYVKWRDYHYSIYVEIGPNCQSVVTKRSHARP</sequence>
<feature type="chain" id="PRO_5046987825" evidence="1">
    <location>
        <begin position="28"/>
        <end position="112"/>
    </location>
</feature>
<feature type="signal peptide" evidence="1">
    <location>
        <begin position="1"/>
        <end position="27"/>
    </location>
</feature>
<name>A0ABV5Z7S2_9GAMM</name>
<evidence type="ECO:0000256" key="1">
    <source>
        <dbReference type="SAM" id="SignalP"/>
    </source>
</evidence>
<reference evidence="2 3" key="1">
    <citation type="submission" date="2024-09" db="EMBL/GenBank/DDBJ databases">
        <authorList>
            <person name="Sun Q."/>
            <person name="Mori K."/>
        </authorList>
    </citation>
    <scope>NUCLEOTIDE SEQUENCE [LARGE SCALE GENOMIC DNA]</scope>
    <source>
        <strain evidence="2 3">ATCC 51285</strain>
    </source>
</reference>
<proteinExistence type="predicted"/>
<keyword evidence="1" id="KW-0732">Signal</keyword>
<dbReference type="EMBL" id="JBHLZN010000001">
    <property type="protein sequence ID" value="MFB9885333.1"/>
    <property type="molecule type" value="Genomic_DNA"/>
</dbReference>
<dbReference type="RefSeq" id="WP_027313090.1">
    <property type="nucleotide sequence ID" value="NZ_JBHLZN010000001.1"/>
</dbReference>
<gene>
    <name evidence="2" type="ORF">ACFFLH_02745</name>
</gene>
<evidence type="ECO:0000313" key="3">
    <source>
        <dbReference type="Proteomes" id="UP001589628"/>
    </source>
</evidence>